<keyword evidence="1" id="KW-0489">Methyltransferase</keyword>
<dbReference type="AlphaFoldDB" id="A0AAW1VIS7"/>
<dbReference type="GO" id="GO:0046872">
    <property type="term" value="F:metal ion binding"/>
    <property type="evidence" value="ECO:0007669"/>
    <property type="project" value="UniProtKB-KW"/>
</dbReference>
<keyword evidence="6" id="KW-1185">Reference proteome</keyword>
<dbReference type="SUPFAM" id="SSF53335">
    <property type="entry name" value="S-adenosyl-L-methionine-dependent methyltransferases"/>
    <property type="match status" value="1"/>
</dbReference>
<name>A0AAW1VIS7_RUBAR</name>
<dbReference type="Gene3D" id="1.10.1200.270">
    <property type="entry name" value="Methyltransferase, alpha-helical capping domain"/>
    <property type="match status" value="1"/>
</dbReference>
<evidence type="ECO:0000256" key="1">
    <source>
        <dbReference type="ARBA" id="ARBA00022603"/>
    </source>
</evidence>
<sequence>MAAEEIRKVNSEAYPMKGGDGPYSYTKNSTYQREAMESTKELVTKDIGEKLDIDHLLPSNVFHIVDLGCSVGPNTFSSVENILEAVLLKYQSQGPMNPQIPEFQVFFNDHTPNDFNLLFKSLPPNRQYYAVGVPGSFYGRLFPRASIHLFHSSFALQWLSEVPKEVVEKNSPAWNKGRIHYLSSTDEVVRAYNAQYVADMECFLHARAQELVDGGLMVLIIPGCPHGTSVSDTMAYLTIQLLEACLIDMVTKGVVSEEKLDSFNMPMYIMSPLELEAVVERNGCLIIETLKTLSHVLGSDTVLNAKLFASHGRAGFERLIKQHFGEEILDELFDLYHKKFEEELSIVKPRKASSFLVVLRRKAK</sequence>
<accession>A0AAW1VIS7</accession>
<dbReference type="InterPro" id="IPR029063">
    <property type="entry name" value="SAM-dependent_MTases_sf"/>
</dbReference>
<comment type="caution">
    <text evidence="5">The sequence shown here is derived from an EMBL/GenBank/DDBJ whole genome shotgun (WGS) entry which is preliminary data.</text>
</comment>
<evidence type="ECO:0000256" key="3">
    <source>
        <dbReference type="ARBA" id="ARBA00022723"/>
    </source>
</evidence>
<keyword evidence="3" id="KW-0479">Metal-binding</keyword>
<evidence type="ECO:0008006" key="7">
    <source>
        <dbReference type="Google" id="ProtNLM"/>
    </source>
</evidence>
<reference evidence="5 6" key="1">
    <citation type="journal article" date="2023" name="G3 (Bethesda)">
        <title>A chromosome-length genome assembly and annotation of blackberry (Rubus argutus, cv. 'Hillquist').</title>
        <authorList>
            <person name="Bruna T."/>
            <person name="Aryal R."/>
            <person name="Dudchenko O."/>
            <person name="Sargent D.J."/>
            <person name="Mead D."/>
            <person name="Buti M."/>
            <person name="Cavallini A."/>
            <person name="Hytonen T."/>
            <person name="Andres J."/>
            <person name="Pham M."/>
            <person name="Weisz D."/>
            <person name="Mascagni F."/>
            <person name="Usai G."/>
            <person name="Natali L."/>
            <person name="Bassil N."/>
            <person name="Fernandez G.E."/>
            <person name="Lomsadze A."/>
            <person name="Armour M."/>
            <person name="Olukolu B."/>
            <person name="Poorten T."/>
            <person name="Britton C."/>
            <person name="Davik J."/>
            <person name="Ashrafi H."/>
            <person name="Aiden E.L."/>
            <person name="Borodovsky M."/>
            <person name="Worthington M."/>
        </authorList>
    </citation>
    <scope>NUCLEOTIDE SEQUENCE [LARGE SCALE GENOMIC DNA]</scope>
    <source>
        <strain evidence="5">PI 553951</strain>
    </source>
</reference>
<dbReference type="PANTHER" id="PTHR31009">
    <property type="entry name" value="S-ADENOSYL-L-METHIONINE:CARBOXYL METHYLTRANSFERASE FAMILY PROTEIN"/>
    <property type="match status" value="1"/>
</dbReference>
<evidence type="ECO:0000313" key="6">
    <source>
        <dbReference type="Proteomes" id="UP001457282"/>
    </source>
</evidence>
<dbReference type="InterPro" id="IPR005299">
    <property type="entry name" value="MeTrfase_7"/>
</dbReference>
<organism evidence="5 6">
    <name type="scientific">Rubus argutus</name>
    <name type="common">Southern blackberry</name>
    <dbReference type="NCBI Taxonomy" id="59490"/>
    <lineage>
        <taxon>Eukaryota</taxon>
        <taxon>Viridiplantae</taxon>
        <taxon>Streptophyta</taxon>
        <taxon>Embryophyta</taxon>
        <taxon>Tracheophyta</taxon>
        <taxon>Spermatophyta</taxon>
        <taxon>Magnoliopsida</taxon>
        <taxon>eudicotyledons</taxon>
        <taxon>Gunneridae</taxon>
        <taxon>Pentapetalae</taxon>
        <taxon>rosids</taxon>
        <taxon>fabids</taxon>
        <taxon>Rosales</taxon>
        <taxon>Rosaceae</taxon>
        <taxon>Rosoideae</taxon>
        <taxon>Rosoideae incertae sedis</taxon>
        <taxon>Rubus</taxon>
    </lineage>
</organism>
<evidence type="ECO:0000313" key="5">
    <source>
        <dbReference type="EMBL" id="KAK9901867.1"/>
    </source>
</evidence>
<dbReference type="EMBL" id="JBEDUW010000277">
    <property type="protein sequence ID" value="KAK9901867.1"/>
    <property type="molecule type" value="Genomic_DNA"/>
</dbReference>
<keyword evidence="4" id="KW-0460">Magnesium</keyword>
<keyword evidence="2" id="KW-0808">Transferase</keyword>
<gene>
    <name evidence="5" type="ORF">M0R45_001891</name>
</gene>
<protein>
    <recommendedName>
        <fullName evidence="7">S-adenosylmethionine-dependent methyltransferase At5g38100</fullName>
    </recommendedName>
</protein>
<dbReference type="Proteomes" id="UP001457282">
    <property type="component" value="Unassembled WGS sequence"/>
</dbReference>
<proteinExistence type="predicted"/>
<dbReference type="Gene3D" id="3.40.50.150">
    <property type="entry name" value="Vaccinia Virus protein VP39"/>
    <property type="match status" value="1"/>
</dbReference>
<evidence type="ECO:0000256" key="2">
    <source>
        <dbReference type="ARBA" id="ARBA00022679"/>
    </source>
</evidence>
<dbReference type="InterPro" id="IPR042086">
    <property type="entry name" value="MeTrfase_capping"/>
</dbReference>
<dbReference type="Pfam" id="PF03492">
    <property type="entry name" value="Methyltransf_7"/>
    <property type="match status" value="1"/>
</dbReference>
<dbReference type="GO" id="GO:0032259">
    <property type="term" value="P:methylation"/>
    <property type="evidence" value="ECO:0007669"/>
    <property type="project" value="UniProtKB-KW"/>
</dbReference>
<dbReference type="GO" id="GO:0008168">
    <property type="term" value="F:methyltransferase activity"/>
    <property type="evidence" value="ECO:0007669"/>
    <property type="project" value="UniProtKB-KW"/>
</dbReference>
<evidence type="ECO:0000256" key="4">
    <source>
        <dbReference type="ARBA" id="ARBA00022842"/>
    </source>
</evidence>